<evidence type="ECO:0000259" key="2">
    <source>
        <dbReference type="Pfam" id="PF02617"/>
    </source>
</evidence>
<dbReference type="InterPro" id="IPR003769">
    <property type="entry name" value="ClpS_core"/>
</dbReference>
<dbReference type="Pfam" id="PF02617">
    <property type="entry name" value="ClpS"/>
    <property type="match status" value="1"/>
</dbReference>
<accession>A0A7S1KPJ0</accession>
<name>A0A7S1KPJ0_9EUKA</name>
<gene>
    <name evidence="3" type="ORF">PCOS0759_LOCUS3314</name>
</gene>
<proteinExistence type="predicted"/>
<protein>
    <recommendedName>
        <fullName evidence="2">Adaptor protein ClpS core domain-containing protein</fullName>
    </recommendedName>
</protein>
<dbReference type="InterPro" id="IPR014719">
    <property type="entry name" value="Ribosomal_bL12_C/ClpS-like"/>
</dbReference>
<feature type="domain" description="Adaptor protein ClpS core" evidence="2">
    <location>
        <begin position="203"/>
        <end position="269"/>
    </location>
</feature>
<dbReference type="SUPFAM" id="SSF54736">
    <property type="entry name" value="ClpS-like"/>
    <property type="match status" value="1"/>
</dbReference>
<reference evidence="3" key="1">
    <citation type="submission" date="2021-01" db="EMBL/GenBank/DDBJ databases">
        <authorList>
            <person name="Corre E."/>
            <person name="Pelletier E."/>
            <person name="Niang G."/>
            <person name="Scheremetjew M."/>
            <person name="Finn R."/>
            <person name="Kale V."/>
            <person name="Holt S."/>
            <person name="Cochrane G."/>
            <person name="Meng A."/>
            <person name="Brown T."/>
            <person name="Cohen L."/>
        </authorList>
    </citation>
    <scope>NUCLEOTIDE SEQUENCE</scope>
    <source>
        <strain evidence="3">WS</strain>
    </source>
</reference>
<dbReference type="GO" id="GO:0030163">
    <property type="term" value="P:protein catabolic process"/>
    <property type="evidence" value="ECO:0007669"/>
    <property type="project" value="InterPro"/>
</dbReference>
<dbReference type="AlphaFoldDB" id="A0A7S1KPJ0"/>
<sequence>MPSPSPVSLDSLAHIFSFLSPHTLLNTLVLISNDVYTLITYKPSPHNDSNSSLSANVHLSNFIWKCSIKHLYNYLPQDEPSIAAILTEKQWNWLDLFKFLLTKQVHVSLWSHEILTKCVMERIESYFGNDHPATLDLQPGQEVGARDDNNEEHAEDEAGETVSKTFHIPLLKAIQRKFKVQSEFDIVIDLGQQDVSKAPSESTNQYSLILLNDDNTHIIAVIQQVREATKLDIMQTILKVHEAHHKGFCILATTSTLRECEKMTEILNRVGLQTRIVDFTPNTYERLYRIFARAREIPHTEKTWTVDYHVTGSLLIFNTGNFRHDVADHIVEVCHMSNARANLIADSFREWGFCSLATGNFGEIQRIYQGMIDKEYSVMFHHQ</sequence>
<evidence type="ECO:0000256" key="1">
    <source>
        <dbReference type="SAM" id="MobiDB-lite"/>
    </source>
</evidence>
<dbReference type="EMBL" id="HBGD01004026">
    <property type="protein sequence ID" value="CAD9080074.1"/>
    <property type="molecule type" value="Transcribed_RNA"/>
</dbReference>
<feature type="region of interest" description="Disordered" evidence="1">
    <location>
        <begin position="137"/>
        <end position="159"/>
    </location>
</feature>
<dbReference type="Gene3D" id="3.30.1390.10">
    <property type="match status" value="1"/>
</dbReference>
<evidence type="ECO:0000313" key="3">
    <source>
        <dbReference type="EMBL" id="CAD9080074.1"/>
    </source>
</evidence>
<organism evidence="3">
    <name type="scientific">Percolomonas cosmopolitus</name>
    <dbReference type="NCBI Taxonomy" id="63605"/>
    <lineage>
        <taxon>Eukaryota</taxon>
        <taxon>Discoba</taxon>
        <taxon>Heterolobosea</taxon>
        <taxon>Tetramitia</taxon>
        <taxon>Eutetramitia</taxon>
        <taxon>Percolomonadidae</taxon>
        <taxon>Percolomonas</taxon>
    </lineage>
</organism>